<feature type="transmembrane region" description="Helical" evidence="1">
    <location>
        <begin position="13"/>
        <end position="31"/>
    </location>
</feature>
<sequence>GFLPDNDLSPSKLVASLIIGLLVMFSGFLAAQQIQMTLGLRGGTWRIINDSPSLVASGDDLYLFVSVQTEGIGLQKPIKSSYRVKIDLQGKMYEKKDTPGVGDAIIIKDDVWLLAYTSGGVKVAESTDGASWGPPVTVAENMGEEYNSIDDYFRAGTSFTVYEDPGLAQLGDGRVLMVFTCRTRLNLTRVDGLKYVNDTIEVHYSVRGVDGEWSPPARIHGLTTNIRTERVHIRQDEWIHCVATPLEPSCLTLLDGSGGVVAMDIDAVTDDVEGIWFTQTEGGGWSEPRHLPYV</sequence>
<dbReference type="EMBL" id="BARU01018156">
    <property type="protein sequence ID" value="GAH53152.1"/>
    <property type="molecule type" value="Genomic_DNA"/>
</dbReference>
<comment type="caution">
    <text evidence="2">The sequence shown here is derived from an EMBL/GenBank/DDBJ whole genome shotgun (WGS) entry which is preliminary data.</text>
</comment>
<keyword evidence="1" id="KW-0472">Membrane</keyword>
<reference evidence="2" key="1">
    <citation type="journal article" date="2014" name="Front. Microbiol.">
        <title>High frequency of phylogenetically diverse reductive dehalogenase-homologous genes in deep subseafloor sedimentary metagenomes.</title>
        <authorList>
            <person name="Kawai M."/>
            <person name="Futagami T."/>
            <person name="Toyoda A."/>
            <person name="Takaki Y."/>
            <person name="Nishi S."/>
            <person name="Hori S."/>
            <person name="Arai W."/>
            <person name="Tsubouchi T."/>
            <person name="Morono Y."/>
            <person name="Uchiyama I."/>
            <person name="Ito T."/>
            <person name="Fujiyama A."/>
            <person name="Inagaki F."/>
            <person name="Takami H."/>
        </authorList>
    </citation>
    <scope>NUCLEOTIDE SEQUENCE</scope>
    <source>
        <strain evidence="2">Expedition CK06-06</strain>
    </source>
</reference>
<feature type="non-terminal residue" evidence="2">
    <location>
        <position position="294"/>
    </location>
</feature>
<gene>
    <name evidence="2" type="ORF">S03H2_30037</name>
</gene>
<organism evidence="2">
    <name type="scientific">marine sediment metagenome</name>
    <dbReference type="NCBI Taxonomy" id="412755"/>
    <lineage>
        <taxon>unclassified sequences</taxon>
        <taxon>metagenomes</taxon>
        <taxon>ecological metagenomes</taxon>
    </lineage>
</organism>
<evidence type="ECO:0000256" key="1">
    <source>
        <dbReference type="SAM" id="Phobius"/>
    </source>
</evidence>
<evidence type="ECO:0008006" key="3">
    <source>
        <dbReference type="Google" id="ProtNLM"/>
    </source>
</evidence>
<dbReference type="AlphaFoldDB" id="X1G7D1"/>
<keyword evidence="1" id="KW-0812">Transmembrane</keyword>
<feature type="non-terminal residue" evidence="2">
    <location>
        <position position="1"/>
    </location>
</feature>
<keyword evidence="1" id="KW-1133">Transmembrane helix</keyword>
<proteinExistence type="predicted"/>
<evidence type="ECO:0000313" key="2">
    <source>
        <dbReference type="EMBL" id="GAH53152.1"/>
    </source>
</evidence>
<protein>
    <recommendedName>
        <fullName evidence="3">Sialidase domain-containing protein</fullName>
    </recommendedName>
</protein>
<name>X1G7D1_9ZZZZ</name>
<accession>X1G7D1</accession>